<name>A0A8T2JQI6_9PIPI</name>
<dbReference type="PANTHER" id="PTHR23271">
    <property type="entry name" value="HEPATOCELLULAR CARCINOMA-ASSOCIATED ANTIGEN 66"/>
    <property type="match status" value="1"/>
</dbReference>
<dbReference type="SMART" id="SM00386">
    <property type="entry name" value="HAT"/>
    <property type="match status" value="6"/>
</dbReference>
<comment type="similarity">
    <text evidence="1">Belongs to the UTP6 family.</text>
</comment>
<dbReference type="GO" id="GO:0030515">
    <property type="term" value="F:snoRNA binding"/>
    <property type="evidence" value="ECO:0007669"/>
    <property type="project" value="InterPro"/>
</dbReference>
<feature type="domain" description="U3 small nucleolar RNA-associated protein 6 homolog C-terminal" evidence="2">
    <location>
        <begin position="197"/>
        <end position="467"/>
    </location>
</feature>
<comment type="caution">
    <text evidence="3">The sequence shown here is derived from an EMBL/GenBank/DDBJ whole genome shotgun (WGS) entry which is preliminary data.</text>
</comment>
<dbReference type="PANTHER" id="PTHR23271:SF1">
    <property type="entry name" value="U3 SMALL NUCLEOLAR RNA-ASSOCIATED PROTEIN 6 HOMOLOG"/>
    <property type="match status" value="1"/>
</dbReference>
<protein>
    <recommendedName>
        <fullName evidence="2">U3 small nucleolar RNA-associated protein 6 homolog C-terminal domain-containing protein</fullName>
    </recommendedName>
</protein>
<evidence type="ECO:0000259" key="2">
    <source>
        <dbReference type="Pfam" id="PF24892"/>
    </source>
</evidence>
<keyword evidence="4" id="KW-1185">Reference proteome</keyword>
<dbReference type="EMBL" id="JAACNH010000003">
    <property type="protein sequence ID" value="KAG8446058.1"/>
    <property type="molecule type" value="Genomic_DNA"/>
</dbReference>
<dbReference type="Proteomes" id="UP000812440">
    <property type="component" value="Chromosome 8_10"/>
</dbReference>
<dbReference type="FunFam" id="1.25.40.10:FF:000661">
    <property type="entry name" value="UTP6 small subunit processome component"/>
    <property type="match status" value="1"/>
</dbReference>
<dbReference type="InterPro" id="IPR011990">
    <property type="entry name" value="TPR-like_helical_dom_sf"/>
</dbReference>
<dbReference type="EMBL" id="JAACNH010000003">
    <property type="protein sequence ID" value="KAG8446059.1"/>
    <property type="molecule type" value="Genomic_DNA"/>
</dbReference>
<sequence length="487" mass="57185">MSHVAFCKKWNCKLQLSKTFSAMLALHPDKPALWIMAAKWEMEDRLSAESARHIFLRALRFHPQSPKVYQEYFRMELMNAEKQRKEKEEIEKAKMDLSADGYSDSILGGELARVVYKSAIQTIKGAEFHVSLLSIAKMFDFTEDLQKEILNDLQTFHAQDPFTWDFMARQELAVDSLPSSEYISKQTKAQDLARKEERCNAIYETALESVQTESMWSLYVSFCLERYKRKTNCKELKQKRHNLVLGAMRKAHEANMLSEEKYTEWISQLVDLGQNDVAVEIGEAATKRYKESVRMWQTRAEMLMALEREDVTPVIEEAFKHVKTKDSLPLWMLMVEWSEKSNTDVTTETLYKKAIIVPDPAVARVMKERYLEWAYRTQGYKNARKVFNSLHERRPISEEFFRKMILIEKQQEQSKMQNLREYYERALREFGSTSPGLWLDYIREELSHAEGKPQNCGAIHWRAMKMLQGDDVEHFVSKYTLLQTGHL</sequence>
<dbReference type="GO" id="GO:0032040">
    <property type="term" value="C:small-subunit processome"/>
    <property type="evidence" value="ECO:0007669"/>
    <property type="project" value="TreeGrafter"/>
</dbReference>
<dbReference type="Gene3D" id="1.25.40.10">
    <property type="entry name" value="Tetratricopeptide repeat domain"/>
    <property type="match status" value="3"/>
</dbReference>
<dbReference type="InterPro" id="IPR013949">
    <property type="entry name" value="Utp6"/>
</dbReference>
<dbReference type="SUPFAM" id="SSF48452">
    <property type="entry name" value="TPR-like"/>
    <property type="match status" value="1"/>
</dbReference>
<dbReference type="GO" id="GO:0000462">
    <property type="term" value="P:maturation of SSU-rRNA from tricistronic rRNA transcript (SSU-rRNA, 5.8S rRNA, LSU-rRNA)"/>
    <property type="evidence" value="ECO:0007669"/>
    <property type="project" value="InterPro"/>
</dbReference>
<evidence type="ECO:0000313" key="3">
    <source>
        <dbReference type="EMBL" id="KAG8446058.1"/>
    </source>
</evidence>
<evidence type="ECO:0000256" key="1">
    <source>
        <dbReference type="ARBA" id="ARBA00010734"/>
    </source>
</evidence>
<gene>
    <name evidence="3" type="ORF">GDO86_013798</name>
</gene>
<dbReference type="InterPro" id="IPR056907">
    <property type="entry name" value="UTP6_C"/>
</dbReference>
<dbReference type="AlphaFoldDB" id="A0A8T2JQI6"/>
<proteinExistence type="inferred from homology"/>
<dbReference type="InterPro" id="IPR003107">
    <property type="entry name" value="HAT"/>
</dbReference>
<dbReference type="GO" id="GO:0034388">
    <property type="term" value="C:Pwp2p-containing subcomplex of 90S preribosome"/>
    <property type="evidence" value="ECO:0007669"/>
    <property type="project" value="TreeGrafter"/>
</dbReference>
<reference evidence="3" key="1">
    <citation type="thesis" date="2020" institute="ProQuest LLC" country="789 East Eisenhower Parkway, Ann Arbor, MI, USA">
        <title>Comparative Genomics and Chromosome Evolution.</title>
        <authorList>
            <person name="Mudd A.B."/>
        </authorList>
    </citation>
    <scope>NUCLEOTIDE SEQUENCE</scope>
    <source>
        <strain evidence="3">Female2</strain>
        <tissue evidence="3">Blood</tissue>
    </source>
</reference>
<evidence type="ECO:0000313" key="4">
    <source>
        <dbReference type="Proteomes" id="UP000812440"/>
    </source>
</evidence>
<dbReference type="Pfam" id="PF24892">
    <property type="entry name" value="UTP6_C"/>
    <property type="match status" value="1"/>
</dbReference>
<accession>A0A8T2JQI6</accession>
<organism evidence="3 4">
    <name type="scientific">Hymenochirus boettgeri</name>
    <name type="common">Congo dwarf clawed frog</name>
    <dbReference type="NCBI Taxonomy" id="247094"/>
    <lineage>
        <taxon>Eukaryota</taxon>
        <taxon>Metazoa</taxon>
        <taxon>Chordata</taxon>
        <taxon>Craniata</taxon>
        <taxon>Vertebrata</taxon>
        <taxon>Euteleostomi</taxon>
        <taxon>Amphibia</taxon>
        <taxon>Batrachia</taxon>
        <taxon>Anura</taxon>
        <taxon>Pipoidea</taxon>
        <taxon>Pipidae</taxon>
        <taxon>Pipinae</taxon>
        <taxon>Hymenochirus</taxon>
    </lineage>
</organism>
<dbReference type="OrthoDB" id="28112at2759"/>